<evidence type="ECO:0000313" key="15">
    <source>
        <dbReference type="Proteomes" id="UP000326396"/>
    </source>
</evidence>
<dbReference type="InterPro" id="IPR044440">
    <property type="entry name" value="GABAb_receptor_plant_PBP1"/>
</dbReference>
<keyword evidence="3 12" id="KW-0812">Transmembrane</keyword>
<dbReference type="InterPro" id="IPR001320">
    <property type="entry name" value="Iontro_rcpt_C"/>
</dbReference>
<dbReference type="Gene3D" id="3.40.50.2300">
    <property type="match status" value="2"/>
</dbReference>
<proteinExistence type="predicted"/>
<accession>A0A5N6PMT0</accession>
<dbReference type="EMBL" id="SZYD01000003">
    <property type="protein sequence ID" value="KAD6794515.1"/>
    <property type="molecule type" value="Genomic_DNA"/>
</dbReference>
<evidence type="ECO:0000256" key="6">
    <source>
        <dbReference type="ARBA" id="ARBA00023136"/>
    </source>
</evidence>
<feature type="transmembrane region" description="Helical" evidence="12">
    <location>
        <begin position="947"/>
        <end position="971"/>
    </location>
</feature>
<evidence type="ECO:0000256" key="1">
    <source>
        <dbReference type="ARBA" id="ARBA00004141"/>
    </source>
</evidence>
<feature type="region of interest" description="Disordered" evidence="11">
    <location>
        <begin position="201"/>
        <end position="232"/>
    </location>
</feature>
<evidence type="ECO:0000256" key="8">
    <source>
        <dbReference type="ARBA" id="ARBA00023180"/>
    </source>
</evidence>
<dbReference type="FunFam" id="3.40.50.2300:FF:000188">
    <property type="entry name" value="Glutamate receptor"/>
    <property type="match status" value="1"/>
</dbReference>
<dbReference type="Proteomes" id="UP000326396">
    <property type="component" value="Linkage Group LG11"/>
</dbReference>
<evidence type="ECO:0000256" key="12">
    <source>
        <dbReference type="SAM" id="Phobius"/>
    </source>
</evidence>
<dbReference type="GO" id="GO:0016020">
    <property type="term" value="C:membrane"/>
    <property type="evidence" value="ECO:0007669"/>
    <property type="project" value="UniProtKB-SubCell"/>
</dbReference>
<dbReference type="Pfam" id="PF25597">
    <property type="entry name" value="SH3_retrovirus"/>
    <property type="match status" value="1"/>
</dbReference>
<evidence type="ECO:0000256" key="9">
    <source>
        <dbReference type="ARBA" id="ARBA00023286"/>
    </source>
</evidence>
<dbReference type="PANTHER" id="PTHR18966">
    <property type="entry name" value="IONOTROPIC GLUTAMATE RECEPTOR"/>
    <property type="match status" value="1"/>
</dbReference>
<dbReference type="CDD" id="cd13686">
    <property type="entry name" value="GluR_Plant"/>
    <property type="match status" value="1"/>
</dbReference>
<dbReference type="FunFam" id="1.10.287.70:FF:000172">
    <property type="entry name" value="Glutamate receptor"/>
    <property type="match status" value="1"/>
</dbReference>
<evidence type="ECO:0000256" key="2">
    <source>
        <dbReference type="ARBA" id="ARBA00022448"/>
    </source>
</evidence>
<evidence type="ECO:0000259" key="13">
    <source>
        <dbReference type="SMART" id="SM00079"/>
    </source>
</evidence>
<feature type="transmembrane region" description="Helical" evidence="12">
    <location>
        <begin position="883"/>
        <end position="903"/>
    </location>
</feature>
<keyword evidence="5" id="KW-0406">Ion transport</keyword>
<dbReference type="InterPro" id="IPR057670">
    <property type="entry name" value="SH3_retrovirus"/>
</dbReference>
<dbReference type="OrthoDB" id="5984008at2759"/>
<dbReference type="Pfam" id="PF00060">
    <property type="entry name" value="Lig_chan"/>
    <property type="match status" value="1"/>
</dbReference>
<reference evidence="14 15" key="1">
    <citation type="submission" date="2019-05" db="EMBL/GenBank/DDBJ databases">
        <title>Mikania micrantha, genome provides insights into the molecular mechanism of rapid growth.</title>
        <authorList>
            <person name="Liu B."/>
        </authorList>
    </citation>
    <scope>NUCLEOTIDE SEQUENCE [LARGE SCALE GENOMIC DNA]</scope>
    <source>
        <strain evidence="14">NLD-2019</strain>
        <tissue evidence="14">Leaf</tissue>
    </source>
</reference>
<comment type="subcellular location">
    <subcellularLocation>
        <location evidence="1">Membrane</location>
        <topology evidence="1">Multi-pass membrane protein</topology>
    </subcellularLocation>
</comment>
<evidence type="ECO:0000313" key="14">
    <source>
        <dbReference type="EMBL" id="KAD6794515.1"/>
    </source>
</evidence>
<keyword evidence="7" id="KW-0675">Receptor</keyword>
<keyword evidence="2" id="KW-0813">Transport</keyword>
<gene>
    <name evidence="14" type="ORF">E3N88_05411</name>
</gene>
<dbReference type="InterPro" id="IPR001828">
    <property type="entry name" value="ANF_lig-bd_rcpt"/>
</dbReference>
<evidence type="ECO:0000256" key="4">
    <source>
        <dbReference type="ARBA" id="ARBA00022989"/>
    </source>
</evidence>
<keyword evidence="10" id="KW-0407">Ion channel</keyword>
<comment type="caution">
    <text evidence="14">The sequence shown here is derived from an EMBL/GenBank/DDBJ whole genome shotgun (WGS) entry which is preliminary data.</text>
</comment>
<evidence type="ECO:0000256" key="3">
    <source>
        <dbReference type="ARBA" id="ARBA00022692"/>
    </source>
</evidence>
<dbReference type="AlphaFoldDB" id="A0A5N6PMT0"/>
<evidence type="ECO:0000256" key="5">
    <source>
        <dbReference type="ARBA" id="ARBA00023065"/>
    </source>
</evidence>
<dbReference type="InterPro" id="IPR015683">
    <property type="entry name" value="Ionotropic_Glu_rcpt"/>
</dbReference>
<dbReference type="InterPro" id="IPR028082">
    <property type="entry name" value="Peripla_BP_I"/>
</dbReference>
<name>A0A5N6PMT0_9ASTR</name>
<organism evidence="14 15">
    <name type="scientific">Mikania micrantha</name>
    <name type="common">bitter vine</name>
    <dbReference type="NCBI Taxonomy" id="192012"/>
    <lineage>
        <taxon>Eukaryota</taxon>
        <taxon>Viridiplantae</taxon>
        <taxon>Streptophyta</taxon>
        <taxon>Embryophyta</taxon>
        <taxon>Tracheophyta</taxon>
        <taxon>Spermatophyta</taxon>
        <taxon>Magnoliopsida</taxon>
        <taxon>eudicotyledons</taxon>
        <taxon>Gunneridae</taxon>
        <taxon>Pentapetalae</taxon>
        <taxon>asterids</taxon>
        <taxon>campanulids</taxon>
        <taxon>Asterales</taxon>
        <taxon>Asteraceae</taxon>
        <taxon>Asteroideae</taxon>
        <taxon>Heliantheae alliance</taxon>
        <taxon>Eupatorieae</taxon>
        <taxon>Mikania</taxon>
    </lineage>
</organism>
<dbReference type="GO" id="GO:0015276">
    <property type="term" value="F:ligand-gated monoatomic ion channel activity"/>
    <property type="evidence" value="ECO:0007669"/>
    <property type="project" value="InterPro"/>
</dbReference>
<keyword evidence="4 12" id="KW-1133">Transmembrane helix</keyword>
<keyword evidence="8" id="KW-0325">Glycoprotein</keyword>
<dbReference type="CDD" id="cd19990">
    <property type="entry name" value="PBP1_GABAb_receptor_plant"/>
    <property type="match status" value="1"/>
</dbReference>
<feature type="domain" description="Ionotropic glutamate receptor C-terminal" evidence="13">
    <location>
        <begin position="766"/>
        <end position="1102"/>
    </location>
</feature>
<dbReference type="SMART" id="SM00079">
    <property type="entry name" value="PBPe"/>
    <property type="match status" value="1"/>
</dbReference>
<dbReference type="SUPFAM" id="SSF53850">
    <property type="entry name" value="Periplasmic binding protein-like II"/>
    <property type="match status" value="1"/>
</dbReference>
<keyword evidence="15" id="KW-1185">Reference proteome</keyword>
<evidence type="ECO:0000256" key="10">
    <source>
        <dbReference type="ARBA" id="ARBA00023303"/>
    </source>
</evidence>
<dbReference type="Gene3D" id="1.10.287.70">
    <property type="match status" value="1"/>
</dbReference>
<evidence type="ECO:0000256" key="7">
    <source>
        <dbReference type="ARBA" id="ARBA00023170"/>
    </source>
</evidence>
<feature type="transmembrane region" description="Helical" evidence="12">
    <location>
        <begin position="915"/>
        <end position="935"/>
    </location>
</feature>
<keyword evidence="9" id="KW-1071">Ligand-gated ion channel</keyword>
<dbReference type="SUPFAM" id="SSF53822">
    <property type="entry name" value="Periplasmic binding protein-like I"/>
    <property type="match status" value="1"/>
</dbReference>
<protein>
    <recommendedName>
        <fullName evidence="13">Ionotropic glutamate receptor C-terminal domain-containing protein</fullName>
    </recommendedName>
</protein>
<sequence>MAFARLLAQLIRLRTHFPDYPIKKIRLDNAATLIRIRPTSYHTSSPLQMVFGQEPNISHLRIFGCAAYVPIAPPQRTKMGPQRRLGIYVGYESPSIIKYLEPSTGDLFKARFGDCHFDETTFPTLGGDKKQLDNNISWNELSLSHLDPRTKQCELEVQRIIHLQRLANQLPDSFTDPKRVTKSHIPAVNAPIKISVTEGQPYIGNESNTRLKRGRPIGSKDKNPRKKKGENIEDGQVEVTIIPEKESLKETLDMMVPDETQVPENEEISINYIMSRKVWNRNKIDVDDKFSYNVALEVMENSEDQEPRSIEECKHRNDWPKWKDAIETELNSLVKREVFGPSTILAFGLYLFLLSLLEVTTKAVSDTPNIGATMDMTSRAGKEARVAMEIAINDFNTKTHKNITLYPKDSKGKVVQAIQNAINLIETHKVDVILGLQTMEEVLAVGEISNEAQIPAFSLLDAVPQWALDRFPFLVQASPSQFAQMKAFVAIMESYGWNRFTFIYEDINLASIQVIPYLMETIKESGVHMSSIINLSPLTSSTLLEELERINSEQSRVFLVHASLETSIHLFQNAKSMGMMESGYVWITTNLITDLLYTVNSSTFLTMEGVVGLGSFFPETGSQFHDFSTKFQSKFKIQHPEEENNMPGIFAVQAYDATWIAALTMSLSTQTFLEAVSSISFAGIAGEVQIVNQKSTASHRFQIVNVIGKYYRQLGFWSEGLGFSKVIDDKATYETLMHILGPIIWPGRPLNTPRGWGDPTSINHLRVGVPTMAMFKKFVEVKYNDTSHSFTYTGYSIELFNETIKRLRYNMSYEFIPFTGTYDSLVEQVYLKKFDVVVGDVSVVSWRYKYVDFTYPYTETGLVMIVPLTSHHDSWLFVKPFTLSMWALTIILNIYCGFVVWLIERKNSPELQGSPLNQAGILFSLAFTRMFYTNVDDVSSNLTRMTIMAWFFAAIIIGQCYTASLTSMLTVRKLIPQVTDYETLKKSNAIVGYDQGSQVASYLVDVLGFKRQNIRPFTSPEEYAHALGKKEIAAVFLVAPYAKLFLTKYCKMSITAGNTFGEAGFGFAFPKGSPMVSDFTKALLNMSESGALRDFKKRMLGSERCEDLEGNQDDYDRLGIDSFWSLFLLAGGISTLALVIYVIKNHCLFKSISEVRKCFVHQQKRLSRKVSDVEGQEGPNAVEIT</sequence>
<dbReference type="Pfam" id="PF01094">
    <property type="entry name" value="ANF_receptor"/>
    <property type="match status" value="1"/>
</dbReference>
<feature type="transmembrane region" description="Helical" evidence="12">
    <location>
        <begin position="1123"/>
        <end position="1143"/>
    </location>
</feature>
<keyword evidence="6 12" id="KW-0472">Membrane</keyword>
<dbReference type="Gene3D" id="3.40.190.10">
    <property type="entry name" value="Periplasmic binding protein-like II"/>
    <property type="match status" value="3"/>
</dbReference>
<dbReference type="FunFam" id="3.40.190.10:FF:000054">
    <property type="entry name" value="Glutamate receptor"/>
    <property type="match status" value="1"/>
</dbReference>
<evidence type="ECO:0000256" key="11">
    <source>
        <dbReference type="SAM" id="MobiDB-lite"/>
    </source>
</evidence>